<dbReference type="AlphaFoldDB" id="A0A3S0W6B6"/>
<dbReference type="SUPFAM" id="SSF55729">
    <property type="entry name" value="Acyl-CoA N-acyltransferases (Nat)"/>
    <property type="match status" value="1"/>
</dbReference>
<reference evidence="1 2" key="1">
    <citation type="submission" date="2018-12" db="EMBL/GenBank/DDBJ databases">
        <title>three novel Halomonas strain isolated from plants.</title>
        <authorList>
            <person name="Sun C."/>
        </authorList>
    </citation>
    <scope>NUCLEOTIDE SEQUENCE [LARGE SCALE GENOMIC DNA]</scope>
    <source>
        <strain evidence="1 2">DSM 19434</strain>
    </source>
</reference>
<keyword evidence="1" id="KW-0808">Transferase</keyword>
<accession>A0A3S0W6B6</accession>
<dbReference type="GO" id="GO:0016746">
    <property type="term" value="F:acyltransferase activity"/>
    <property type="evidence" value="ECO:0007669"/>
    <property type="project" value="UniProtKB-KW"/>
</dbReference>
<dbReference type="EMBL" id="RZHG01000022">
    <property type="protein sequence ID" value="RUR29490.1"/>
    <property type="molecule type" value="Genomic_DNA"/>
</dbReference>
<dbReference type="Gene3D" id="3.40.630.30">
    <property type="match status" value="1"/>
</dbReference>
<dbReference type="NCBIfam" id="TIGR03694">
    <property type="entry name" value="exosort_acyl"/>
    <property type="match status" value="1"/>
</dbReference>
<evidence type="ECO:0000313" key="1">
    <source>
        <dbReference type="EMBL" id="RUR29490.1"/>
    </source>
</evidence>
<protein>
    <submittedName>
        <fullName evidence="1">PEP-CTERM/exosortase system-associated acyltransferase</fullName>
    </submittedName>
</protein>
<dbReference type="Pfam" id="PF13444">
    <property type="entry name" value="Acetyltransf_5"/>
    <property type="match status" value="1"/>
</dbReference>
<sequence length="278" mass="32036">MLAGKTIQKSELDAKSNHKGMIDKFIDEYHFFIANTDDQKRRAFRLRHDVFLKEFNYEMHEDKAQLYESDEYDNYSVHCLIEHKRSGILAGCVRLVMPLADNVNPTDHLPVQKKGEQLLSHPTLTPFMLPTLETCEVSRLAISKNFRTRKANTSEEAVGGEIVLFSQDEAKTFSLVALGLFLCTYSIVGLTNRRHVFAMMEPRLPRLLAISGFKFTKVSEPIVYHGTRHAYYIDYHVAKQEMSERLMPLYEHIVKTLKPQIAHTFISKEPLNNSSISR</sequence>
<dbReference type="RefSeq" id="WP_126948303.1">
    <property type="nucleotide sequence ID" value="NZ_RZHG01000022.1"/>
</dbReference>
<proteinExistence type="predicted"/>
<name>A0A3S0W6B6_9GAMM</name>
<evidence type="ECO:0000313" key="2">
    <source>
        <dbReference type="Proteomes" id="UP000287336"/>
    </source>
</evidence>
<keyword evidence="1" id="KW-0012">Acyltransferase</keyword>
<keyword evidence="2" id="KW-1185">Reference proteome</keyword>
<dbReference type="OrthoDB" id="582214at2"/>
<dbReference type="InterPro" id="IPR016181">
    <property type="entry name" value="Acyl_CoA_acyltransferase"/>
</dbReference>
<gene>
    <name evidence="1" type="ORF">ELY33_12795</name>
</gene>
<comment type="caution">
    <text evidence="1">The sequence shown here is derived from an EMBL/GenBank/DDBJ whole genome shotgun (WGS) entry which is preliminary data.</text>
</comment>
<dbReference type="Proteomes" id="UP000287336">
    <property type="component" value="Unassembled WGS sequence"/>
</dbReference>
<organism evidence="1 2">
    <name type="scientific">Vreelandella andesensis</name>
    <dbReference type="NCBI Taxonomy" id="447567"/>
    <lineage>
        <taxon>Bacteria</taxon>
        <taxon>Pseudomonadati</taxon>
        <taxon>Pseudomonadota</taxon>
        <taxon>Gammaproteobacteria</taxon>
        <taxon>Oceanospirillales</taxon>
        <taxon>Halomonadaceae</taxon>
        <taxon>Vreelandella</taxon>
    </lineage>
</organism>
<dbReference type="InterPro" id="IPR022484">
    <property type="entry name" value="PEP-CTERM/exosrtase_acylTfrase"/>
</dbReference>